<dbReference type="InterPro" id="IPR050101">
    <property type="entry name" value="CinA"/>
</dbReference>
<dbReference type="PANTHER" id="PTHR13939:SF0">
    <property type="entry name" value="NMN AMIDOHYDROLASE-LIKE PROTEIN YFAY"/>
    <property type="match status" value="1"/>
</dbReference>
<dbReference type="EMBL" id="JWJH01000017">
    <property type="protein sequence ID" value="KJF66361.1"/>
    <property type="molecule type" value="Genomic_DNA"/>
</dbReference>
<dbReference type="InterPro" id="IPR001453">
    <property type="entry name" value="MoaB/Mog_dom"/>
</dbReference>
<evidence type="ECO:0000313" key="3">
    <source>
        <dbReference type="Proteomes" id="UP000052068"/>
    </source>
</evidence>
<feature type="domain" description="MoaB/Mog" evidence="1">
    <location>
        <begin position="14"/>
        <end position="176"/>
    </location>
</feature>
<dbReference type="InterPro" id="IPR036425">
    <property type="entry name" value="MoaB/Mog-like_dom_sf"/>
</dbReference>
<reference evidence="2 3" key="1">
    <citation type="submission" date="2015-03" db="EMBL/GenBank/DDBJ databases">
        <title>Draft Genome Sequences of Agrobacterium nepotum Strain 39/7T (= CFBP 7436T = LMG 26435T) and Agrobacterium sp. Strain KFB 330 (= CFBP 8308 = LMG 28674).</title>
        <authorList>
            <person name="Kuzmanovic N."/>
            <person name="Pulawska J."/>
            <person name="Obradovic A."/>
        </authorList>
    </citation>
    <scope>NUCLEOTIDE SEQUENCE [LARGE SCALE GENOMIC DNA]</scope>
    <source>
        <strain evidence="2 3">39/7</strain>
    </source>
</reference>
<dbReference type="Gene3D" id="3.40.980.10">
    <property type="entry name" value="MoaB/Mog-like domain"/>
    <property type="match status" value="1"/>
</dbReference>
<comment type="caution">
    <text evidence="2">The sequence shown here is derived from an EMBL/GenBank/DDBJ whole genome shotgun (WGS) entry which is preliminary data.</text>
</comment>
<evidence type="ECO:0000259" key="1">
    <source>
        <dbReference type="SMART" id="SM00852"/>
    </source>
</evidence>
<dbReference type="InterPro" id="IPR056596">
    <property type="entry name" value="FLAD1_M"/>
</dbReference>
<accession>A0ABR5CNJ9</accession>
<proteinExistence type="predicted"/>
<dbReference type="SUPFAM" id="SSF53218">
    <property type="entry name" value="Molybdenum cofactor biosynthesis proteins"/>
    <property type="match status" value="1"/>
</dbReference>
<dbReference type="PANTHER" id="PTHR13939">
    <property type="entry name" value="NICOTINAMIDE-NUCLEOTIDE AMIDOHYDROLASE PNCC"/>
    <property type="match status" value="1"/>
</dbReference>
<gene>
    <name evidence="2" type="ORF">RS75_17360</name>
</gene>
<keyword evidence="3" id="KW-1185">Reference proteome</keyword>
<dbReference type="CDD" id="cd00885">
    <property type="entry name" value="cinA"/>
    <property type="match status" value="1"/>
</dbReference>
<dbReference type="Pfam" id="PF24102">
    <property type="entry name" value="FLAD1_M"/>
    <property type="match status" value="1"/>
</dbReference>
<dbReference type="RefSeq" id="WP_045022559.1">
    <property type="nucleotide sequence ID" value="NZ_JWJH01000017.1"/>
</dbReference>
<evidence type="ECO:0000313" key="2">
    <source>
        <dbReference type="EMBL" id="KJF66361.1"/>
    </source>
</evidence>
<name>A0ABR5CNJ9_9HYPH</name>
<dbReference type="SMART" id="SM00852">
    <property type="entry name" value="MoCF_biosynth"/>
    <property type="match status" value="1"/>
</dbReference>
<dbReference type="Pfam" id="PF00994">
    <property type="entry name" value="MoCF_biosynth"/>
    <property type="match status" value="1"/>
</dbReference>
<organism evidence="2 3">
    <name type="scientific">Rhizobium nepotum 39/7</name>
    <dbReference type="NCBI Taxonomy" id="1368418"/>
    <lineage>
        <taxon>Bacteria</taxon>
        <taxon>Pseudomonadati</taxon>
        <taxon>Pseudomonadota</taxon>
        <taxon>Alphaproteobacteria</taxon>
        <taxon>Hyphomicrobiales</taxon>
        <taxon>Rhizobiaceae</taxon>
        <taxon>Rhizobium/Agrobacterium group</taxon>
        <taxon>Rhizobium</taxon>
    </lineage>
</organism>
<sequence>MSNPSPTTSVVTAAMLAIGDELLSGRTKDKNIGHLADVLTMSGIDLKEVRIVADEEDAIVEALNALRARYDYVFTSGGIGPTHDDITADAVSVAFGLPCEHDAEALRILGDMYRVREMEFTEARKRMARMPRGASHIANPVSVAPGFVIGNVHVMAGVPQVFQAMLDNVMPTLRTGAKIMSQAVRSPYGEGDIGTPLTAVQKAHPETSIGSYPKYDGQRFSTEIVVRARDAAVLKAAADAVAAMIESIGQEKSLAAGSGDATA</sequence>
<dbReference type="Proteomes" id="UP000052068">
    <property type="component" value="Unassembled WGS sequence"/>
</dbReference>
<protein>
    <submittedName>
        <fullName evidence="2">Molybdenum cofactor biosynthesis protein</fullName>
    </submittedName>
</protein>